<gene>
    <name evidence="1" type="ORF">BaRGS_00019922</name>
</gene>
<dbReference type="EMBL" id="JACVVK020000146">
    <property type="protein sequence ID" value="KAK7488787.1"/>
    <property type="molecule type" value="Genomic_DNA"/>
</dbReference>
<name>A0ABD0KPE3_9CAEN</name>
<dbReference type="Proteomes" id="UP001519460">
    <property type="component" value="Unassembled WGS sequence"/>
</dbReference>
<accession>A0ABD0KPE3</accession>
<keyword evidence="2" id="KW-1185">Reference proteome</keyword>
<organism evidence="1 2">
    <name type="scientific">Batillaria attramentaria</name>
    <dbReference type="NCBI Taxonomy" id="370345"/>
    <lineage>
        <taxon>Eukaryota</taxon>
        <taxon>Metazoa</taxon>
        <taxon>Spiralia</taxon>
        <taxon>Lophotrochozoa</taxon>
        <taxon>Mollusca</taxon>
        <taxon>Gastropoda</taxon>
        <taxon>Caenogastropoda</taxon>
        <taxon>Sorbeoconcha</taxon>
        <taxon>Cerithioidea</taxon>
        <taxon>Batillariidae</taxon>
        <taxon>Batillaria</taxon>
    </lineage>
</organism>
<dbReference type="AlphaFoldDB" id="A0ABD0KPE3"/>
<reference evidence="1 2" key="1">
    <citation type="journal article" date="2023" name="Sci. Data">
        <title>Genome assembly of the Korean intertidal mud-creeper Batillaria attramentaria.</title>
        <authorList>
            <person name="Patra A.K."/>
            <person name="Ho P.T."/>
            <person name="Jun S."/>
            <person name="Lee S.J."/>
            <person name="Kim Y."/>
            <person name="Won Y.J."/>
        </authorList>
    </citation>
    <scope>NUCLEOTIDE SEQUENCE [LARGE SCALE GENOMIC DNA]</scope>
    <source>
        <strain evidence="1">Wonlab-2016</strain>
    </source>
</reference>
<comment type="caution">
    <text evidence="1">The sequence shown here is derived from an EMBL/GenBank/DDBJ whole genome shotgun (WGS) entry which is preliminary data.</text>
</comment>
<sequence>MVPTVTECSRQFACSENSGLLSASTQCTPTFPLWLAPMITGLGMVQRARAPGEKRGENVWVSLITSRGNNFAIKSKRSAPTQLFILQLERGGGMEGILQQKEGEGGGTDRKRKWLGNDCRMQKGLGKSRNV</sequence>
<evidence type="ECO:0000313" key="2">
    <source>
        <dbReference type="Proteomes" id="UP001519460"/>
    </source>
</evidence>
<proteinExistence type="predicted"/>
<protein>
    <submittedName>
        <fullName evidence="1">Uncharacterized protein</fullName>
    </submittedName>
</protein>
<evidence type="ECO:0000313" key="1">
    <source>
        <dbReference type="EMBL" id="KAK7488787.1"/>
    </source>
</evidence>